<reference evidence="2 3" key="1">
    <citation type="journal article" date="2018" name="New Phytol.">
        <title>Phylogenomics of Endogonaceae and evolution of mycorrhizas within Mucoromycota.</title>
        <authorList>
            <person name="Chang Y."/>
            <person name="Desiro A."/>
            <person name="Na H."/>
            <person name="Sandor L."/>
            <person name="Lipzen A."/>
            <person name="Clum A."/>
            <person name="Barry K."/>
            <person name="Grigoriev I.V."/>
            <person name="Martin F.M."/>
            <person name="Stajich J.E."/>
            <person name="Smith M.E."/>
            <person name="Bonito G."/>
            <person name="Spatafora J.W."/>
        </authorList>
    </citation>
    <scope>NUCLEOTIDE SEQUENCE [LARGE SCALE GENOMIC DNA]</scope>
    <source>
        <strain evidence="2 3">AD002</strain>
    </source>
</reference>
<proteinExistence type="predicted"/>
<evidence type="ECO:0000313" key="2">
    <source>
        <dbReference type="EMBL" id="RUS29279.1"/>
    </source>
</evidence>
<dbReference type="AlphaFoldDB" id="A0A433QHP2"/>
<comment type="caution">
    <text evidence="2">The sequence shown here is derived from an EMBL/GenBank/DDBJ whole genome shotgun (WGS) entry which is preliminary data.</text>
</comment>
<name>A0A433QHP2_9FUNG</name>
<dbReference type="Proteomes" id="UP000274822">
    <property type="component" value="Unassembled WGS sequence"/>
</dbReference>
<accession>A0A433QHP2</accession>
<evidence type="ECO:0000256" key="1">
    <source>
        <dbReference type="SAM" id="Coils"/>
    </source>
</evidence>
<keyword evidence="3" id="KW-1185">Reference proteome</keyword>
<feature type="coiled-coil region" evidence="1">
    <location>
        <begin position="28"/>
        <end position="123"/>
    </location>
</feature>
<keyword evidence="1" id="KW-0175">Coiled coil</keyword>
<dbReference type="EMBL" id="RBNJ01005365">
    <property type="protein sequence ID" value="RUS29279.1"/>
    <property type="molecule type" value="Genomic_DNA"/>
</dbReference>
<organism evidence="2 3">
    <name type="scientific">Jimgerdemannia flammicorona</name>
    <dbReference type="NCBI Taxonomy" id="994334"/>
    <lineage>
        <taxon>Eukaryota</taxon>
        <taxon>Fungi</taxon>
        <taxon>Fungi incertae sedis</taxon>
        <taxon>Mucoromycota</taxon>
        <taxon>Mucoromycotina</taxon>
        <taxon>Endogonomycetes</taxon>
        <taxon>Endogonales</taxon>
        <taxon>Endogonaceae</taxon>
        <taxon>Jimgerdemannia</taxon>
    </lineage>
</organism>
<evidence type="ECO:0000313" key="3">
    <source>
        <dbReference type="Proteomes" id="UP000274822"/>
    </source>
</evidence>
<gene>
    <name evidence="2" type="ORF">BC938DRAFT_480850</name>
</gene>
<protein>
    <submittedName>
        <fullName evidence="2">Uncharacterized protein</fullName>
    </submittedName>
</protein>
<dbReference type="Gene3D" id="1.20.5.1700">
    <property type="match status" value="1"/>
</dbReference>
<sequence length="222" mass="25616">MHTMTLESLKTEHASALAAMESGNAHIQRKHEEALHEAEREFKIAQEEKATLDTALKEKDDEMQKLRREIENVREEIQNMDNTNQSRLNSLTLQFQNHLEELKNIYTQHMESLQQQINSFQQTDVSSSSVELESWRRSKPRTAELKTLRETTESNVSNLRTNYTAEIEEHRAKGAVSIKFCVVYMEDATCFHEGADFDAVITKIFLVFVLGVSASMVSTYNW</sequence>